<dbReference type="STRING" id="7757.ENSPMAP00000005963"/>
<dbReference type="HOGENOM" id="CLU_002486_5_0_1"/>
<dbReference type="PANTHER" id="PTHR12858:SF2">
    <property type="entry name" value="RIBOSOME BIOGENESIS PROTEIN BMS1 HOMOLOG"/>
    <property type="match status" value="1"/>
</dbReference>
<dbReference type="Pfam" id="PF04950">
    <property type="entry name" value="RIBIOP_C"/>
    <property type="match status" value="2"/>
</dbReference>
<dbReference type="GO" id="GO:0000479">
    <property type="term" value="P:endonucleolytic cleavage of tricistronic rRNA transcript (SSU-rRNA, 5.8S rRNA, LSU-rRNA)"/>
    <property type="evidence" value="ECO:0007669"/>
    <property type="project" value="TreeGrafter"/>
</dbReference>
<feature type="compositionally biased region" description="Basic and acidic residues" evidence="1">
    <location>
        <begin position="1"/>
        <end position="10"/>
    </location>
</feature>
<feature type="compositionally biased region" description="Basic and acidic residues" evidence="1">
    <location>
        <begin position="538"/>
        <end position="565"/>
    </location>
</feature>
<feature type="domain" description="Ribosome biogenesis protein BMS1/TSR1 C-terminal" evidence="2">
    <location>
        <begin position="126"/>
        <end position="417"/>
    </location>
</feature>
<proteinExistence type="predicted"/>
<sequence length="592" mass="67313">EEGEDGRGDVESGGGELGGLFRVSVADRTERTARGRLDDIDSTRYPPENLQDWDLDEMVESIKDCFVTGKWEAHKDAKTLLEQDDALYGDFEDLEAGTIIHGNSDDGEDGANDDDSEGEGKEKGQEEEEEGDLRGKRLEKKRKLKEMFDSQYDEGGETYFDDLKAEMDKQAQLNRGEFEDVSEEARVLYEGFRPGMYLRVEVSSMPCEFIANLDSRYPIILGGLGAGEGNVGFVQMRVKKHRWYKRILKTRDPLVFSLGWRRFQTVPMYYIEDHNGRHRLLKYTPHHMHCHAAIWGEWTHMGGGESAAGQEETVRGRGEKAGLNPALELGTGDMVVLEAEEGSFSACAYVRVQDMFSSALEVARFEGAALRTVSGVRGQIKKAIKSPEGAFRATFEDRLLMSGALADIVFVRTWCPVEVPKLYNPVTTLLKLTEERSSWTGMRTLGQLRKDLGVPLVHNQDSIYNPWRGSHGWFNPLVIPRELQKALPFKSKPKLTEAASRVPRDRVRPAVVREPMERKIAALLQSLGTIRNQKVRRQKEQALQKKGEYQRRRQKEDEAKMQRIKEVKKRVFRTIGQKERKQQKSSLSGPRR</sequence>
<reference evidence="3" key="1">
    <citation type="submission" date="2025-08" db="UniProtKB">
        <authorList>
            <consortium name="Ensembl"/>
        </authorList>
    </citation>
    <scope>IDENTIFICATION</scope>
</reference>
<dbReference type="InterPro" id="IPR039761">
    <property type="entry name" value="Bms1/Tsr1"/>
</dbReference>
<protein>
    <submittedName>
        <fullName evidence="3">BMS1 ribosome biosis factor</fullName>
    </submittedName>
</protein>
<dbReference type="GO" id="GO:0000462">
    <property type="term" value="P:maturation of SSU-rRNA from tricistronic rRNA transcript (SSU-rRNA, 5.8S rRNA, LSU-rRNA)"/>
    <property type="evidence" value="ECO:0007669"/>
    <property type="project" value="TreeGrafter"/>
</dbReference>
<dbReference type="AlphaFoldDB" id="S4RL77"/>
<dbReference type="Ensembl" id="ENSPMAT00000005991.1">
    <property type="protein sequence ID" value="ENSPMAP00000005963.1"/>
    <property type="gene ID" value="ENSPMAG00000005401.1"/>
</dbReference>
<reference evidence="3" key="2">
    <citation type="submission" date="2025-09" db="UniProtKB">
        <authorList>
            <consortium name="Ensembl"/>
        </authorList>
    </citation>
    <scope>IDENTIFICATION</scope>
</reference>
<name>S4RL77_PETMA</name>
<evidence type="ECO:0000259" key="2">
    <source>
        <dbReference type="SMART" id="SM01362"/>
    </source>
</evidence>
<dbReference type="GO" id="GO:0003924">
    <property type="term" value="F:GTPase activity"/>
    <property type="evidence" value="ECO:0007669"/>
    <property type="project" value="TreeGrafter"/>
</dbReference>
<dbReference type="PANTHER" id="PTHR12858">
    <property type="entry name" value="RIBOSOME BIOGENESIS PROTEIN"/>
    <property type="match status" value="1"/>
</dbReference>
<dbReference type="GO" id="GO:0034511">
    <property type="term" value="F:U3 snoRNA binding"/>
    <property type="evidence" value="ECO:0007669"/>
    <property type="project" value="TreeGrafter"/>
</dbReference>
<feature type="region of interest" description="Disordered" evidence="1">
    <location>
        <begin position="98"/>
        <end position="136"/>
    </location>
</feature>
<dbReference type="SMART" id="SM01362">
    <property type="entry name" value="DUF663"/>
    <property type="match status" value="1"/>
</dbReference>
<accession>S4RL77</accession>
<dbReference type="OMA" id="HRWYKKV"/>
<organism evidence="3">
    <name type="scientific">Petromyzon marinus</name>
    <name type="common">Sea lamprey</name>
    <dbReference type="NCBI Taxonomy" id="7757"/>
    <lineage>
        <taxon>Eukaryota</taxon>
        <taxon>Metazoa</taxon>
        <taxon>Chordata</taxon>
        <taxon>Craniata</taxon>
        <taxon>Vertebrata</taxon>
        <taxon>Cyclostomata</taxon>
        <taxon>Hyperoartia</taxon>
        <taxon>Petromyzontiformes</taxon>
        <taxon>Petromyzontidae</taxon>
        <taxon>Petromyzon</taxon>
    </lineage>
</organism>
<dbReference type="GeneTree" id="ENSGT00940000153195"/>
<dbReference type="GO" id="GO:0005525">
    <property type="term" value="F:GTP binding"/>
    <property type="evidence" value="ECO:0007669"/>
    <property type="project" value="TreeGrafter"/>
</dbReference>
<feature type="compositionally biased region" description="Acidic residues" evidence="1">
    <location>
        <begin position="105"/>
        <end position="117"/>
    </location>
</feature>
<feature type="region of interest" description="Disordered" evidence="1">
    <location>
        <begin position="534"/>
        <end position="592"/>
    </location>
</feature>
<evidence type="ECO:0000256" key="1">
    <source>
        <dbReference type="SAM" id="MobiDB-lite"/>
    </source>
</evidence>
<dbReference type="InterPro" id="IPR007034">
    <property type="entry name" value="BMS1_TSR1_C"/>
</dbReference>
<dbReference type="GO" id="GO:0030686">
    <property type="term" value="C:90S preribosome"/>
    <property type="evidence" value="ECO:0007669"/>
    <property type="project" value="TreeGrafter"/>
</dbReference>
<evidence type="ECO:0000313" key="3">
    <source>
        <dbReference type="Ensembl" id="ENSPMAP00000005963.1"/>
    </source>
</evidence>
<feature type="region of interest" description="Disordered" evidence="1">
    <location>
        <begin position="1"/>
        <end position="24"/>
    </location>
</feature>